<sequence length="376" mass="39733">MMTSTAPRTALVVGAGPTGLTAAIGLRRAGVDVRVVDAATEGANTSRAAVIHPRTLEVLEPLGVGDAIGARALRVPRFDIRDGARSVARLSFGGLPTRYPWTSMISQADTESILRDRLAALDVAVEWDSAVTDLAVDDAGRATVRLASGETARPDVVVGADGMHSTVRKMAGIGFPGSGYEQSFVLADVSMDWPVARDTVSLTFAPDGLAVVAPLPDDRFRVVATLDDAPRHPTASEIEALLTRRGGSATVHDVAWSGRFHVHHRLAESYHQGSVVLVGDAAHVHSPAGGQGMNIGVQDAVALAETVTAGGALGEYEKRRRPVARRVLALTDRMTRAATTRGSAVRHARNGMIRAALSVPPIRRRAAMELSELTHR</sequence>
<accession>A0ABT1H1P4</accession>
<reference evidence="3 4" key="1">
    <citation type="submission" date="2022-06" db="EMBL/GenBank/DDBJ databases">
        <title>Genomic Encyclopedia of Archaeal and Bacterial Type Strains, Phase II (KMG-II): from individual species to whole genera.</title>
        <authorList>
            <person name="Goeker M."/>
        </authorList>
    </citation>
    <scope>NUCLEOTIDE SEQUENCE [LARGE SCALE GENOMIC DNA]</scope>
    <source>
        <strain evidence="3 4">DSM 45037</strain>
    </source>
</reference>
<feature type="domain" description="FAD-binding" evidence="2">
    <location>
        <begin position="10"/>
        <end position="329"/>
    </location>
</feature>
<dbReference type="PANTHER" id="PTHR43476:SF3">
    <property type="entry name" value="FAD-BINDING MONOOXYGENASE"/>
    <property type="match status" value="1"/>
</dbReference>
<evidence type="ECO:0000313" key="3">
    <source>
        <dbReference type="EMBL" id="MCP2161165.1"/>
    </source>
</evidence>
<evidence type="ECO:0000256" key="1">
    <source>
        <dbReference type="ARBA" id="ARBA00023002"/>
    </source>
</evidence>
<keyword evidence="4" id="KW-1185">Reference proteome</keyword>
<keyword evidence="1" id="KW-0560">Oxidoreductase</keyword>
<dbReference type="EMBL" id="JAMTCG010000004">
    <property type="protein sequence ID" value="MCP2161165.1"/>
    <property type="molecule type" value="Genomic_DNA"/>
</dbReference>
<dbReference type="PANTHER" id="PTHR43476">
    <property type="entry name" value="3-(3-HYDROXY-PHENYL)PROPIONATE/3-HYDROXYCINNAMIC ACID HYDROXYLASE"/>
    <property type="match status" value="1"/>
</dbReference>
<dbReference type="PRINTS" id="PR00420">
    <property type="entry name" value="RNGMNOXGNASE"/>
</dbReference>
<dbReference type="Gene3D" id="3.30.70.2450">
    <property type="match status" value="1"/>
</dbReference>
<organism evidence="3 4">
    <name type="scientific">Williamsia serinedens</name>
    <dbReference type="NCBI Taxonomy" id="391736"/>
    <lineage>
        <taxon>Bacteria</taxon>
        <taxon>Bacillati</taxon>
        <taxon>Actinomycetota</taxon>
        <taxon>Actinomycetes</taxon>
        <taxon>Mycobacteriales</taxon>
        <taxon>Nocardiaceae</taxon>
        <taxon>Williamsia</taxon>
    </lineage>
</organism>
<comment type="caution">
    <text evidence="3">The sequence shown here is derived from an EMBL/GenBank/DDBJ whole genome shotgun (WGS) entry which is preliminary data.</text>
</comment>
<dbReference type="InterPro" id="IPR050631">
    <property type="entry name" value="PheA/TfdB_FAD_monoxygenase"/>
</dbReference>
<dbReference type="SUPFAM" id="SSF51905">
    <property type="entry name" value="FAD/NAD(P)-binding domain"/>
    <property type="match status" value="1"/>
</dbReference>
<dbReference type="Proteomes" id="UP001205740">
    <property type="component" value="Unassembled WGS sequence"/>
</dbReference>
<dbReference type="InterPro" id="IPR036188">
    <property type="entry name" value="FAD/NAD-bd_sf"/>
</dbReference>
<protein>
    <submittedName>
        <fullName evidence="3">2-polyprenyl-6-methoxyphenol hydroxylase</fullName>
    </submittedName>
</protein>
<dbReference type="Gene3D" id="3.50.50.60">
    <property type="entry name" value="FAD/NAD(P)-binding domain"/>
    <property type="match status" value="1"/>
</dbReference>
<dbReference type="RefSeq" id="WP_308214000.1">
    <property type="nucleotide sequence ID" value="NZ_BAAAOE010000002.1"/>
</dbReference>
<gene>
    <name evidence="3" type="ORF">LX12_002360</name>
</gene>
<dbReference type="InterPro" id="IPR002938">
    <property type="entry name" value="FAD-bd"/>
</dbReference>
<evidence type="ECO:0000259" key="2">
    <source>
        <dbReference type="Pfam" id="PF01494"/>
    </source>
</evidence>
<dbReference type="Pfam" id="PF01494">
    <property type="entry name" value="FAD_binding_3"/>
    <property type="match status" value="1"/>
</dbReference>
<proteinExistence type="predicted"/>
<name>A0ABT1H1P4_9NOCA</name>
<evidence type="ECO:0000313" key="4">
    <source>
        <dbReference type="Proteomes" id="UP001205740"/>
    </source>
</evidence>